<evidence type="ECO:0000256" key="5">
    <source>
        <dbReference type="SAM" id="Phobius"/>
    </source>
</evidence>
<feature type="transmembrane region" description="Helical" evidence="5">
    <location>
        <begin position="27"/>
        <end position="45"/>
    </location>
</feature>
<dbReference type="Proteomes" id="UP000663860">
    <property type="component" value="Unassembled WGS sequence"/>
</dbReference>
<evidence type="ECO:0000313" key="8">
    <source>
        <dbReference type="EMBL" id="CAF1147694.1"/>
    </source>
</evidence>
<name>A0A814UAQ5_9BILA</name>
<feature type="transmembrane region" description="Helical" evidence="5">
    <location>
        <begin position="145"/>
        <end position="168"/>
    </location>
</feature>
<reference evidence="9" key="1">
    <citation type="submission" date="2021-02" db="EMBL/GenBank/DDBJ databases">
        <authorList>
            <person name="Nowell W R."/>
        </authorList>
    </citation>
    <scope>NUCLEOTIDE SEQUENCE</scope>
</reference>
<dbReference type="GO" id="GO:0016020">
    <property type="term" value="C:membrane"/>
    <property type="evidence" value="ECO:0007669"/>
    <property type="project" value="UniProtKB-SubCell"/>
</dbReference>
<dbReference type="InterPro" id="IPR017452">
    <property type="entry name" value="GPCR_Rhodpsn_7TM"/>
</dbReference>
<keyword evidence="3 5" id="KW-1133">Transmembrane helix</keyword>
<dbReference type="SUPFAM" id="SSF81321">
    <property type="entry name" value="Family A G protein-coupled receptor-like"/>
    <property type="match status" value="1"/>
</dbReference>
<proteinExistence type="predicted"/>
<keyword evidence="4 5" id="KW-0472">Membrane</keyword>
<dbReference type="OrthoDB" id="10055534at2759"/>
<dbReference type="AlphaFoldDB" id="A0A814UAQ5"/>
<feature type="domain" description="G-protein coupled receptors family 1 profile" evidence="7">
    <location>
        <begin position="1"/>
        <end position="203"/>
    </location>
</feature>
<dbReference type="EMBL" id="CAJNOE010000322">
    <property type="protein sequence ID" value="CAF1147694.1"/>
    <property type="molecule type" value="Genomic_DNA"/>
</dbReference>
<dbReference type="EMBL" id="CAJOAY010001377">
    <property type="protein sequence ID" value="CAF3834793.1"/>
    <property type="molecule type" value="Genomic_DNA"/>
</dbReference>
<evidence type="ECO:0000313" key="10">
    <source>
        <dbReference type="EMBL" id="CAF3834793.1"/>
    </source>
</evidence>
<evidence type="ECO:0000259" key="7">
    <source>
        <dbReference type="PROSITE" id="PS50262"/>
    </source>
</evidence>
<evidence type="ECO:0000256" key="1">
    <source>
        <dbReference type="ARBA" id="ARBA00004370"/>
    </source>
</evidence>
<evidence type="ECO:0000256" key="3">
    <source>
        <dbReference type="ARBA" id="ARBA00022989"/>
    </source>
</evidence>
<organism evidence="9 11">
    <name type="scientific">Adineta steineri</name>
    <dbReference type="NCBI Taxonomy" id="433720"/>
    <lineage>
        <taxon>Eukaryota</taxon>
        <taxon>Metazoa</taxon>
        <taxon>Spiralia</taxon>
        <taxon>Gnathifera</taxon>
        <taxon>Rotifera</taxon>
        <taxon>Eurotatoria</taxon>
        <taxon>Bdelloidea</taxon>
        <taxon>Adinetida</taxon>
        <taxon>Adinetidae</taxon>
        <taxon>Adineta</taxon>
    </lineage>
</organism>
<evidence type="ECO:0000313" key="11">
    <source>
        <dbReference type="Proteomes" id="UP000663891"/>
    </source>
</evidence>
<evidence type="ECO:0000256" key="4">
    <source>
        <dbReference type="ARBA" id="ARBA00023136"/>
    </source>
</evidence>
<feature type="transmembrane region" description="Helical" evidence="5">
    <location>
        <begin position="174"/>
        <end position="198"/>
    </location>
</feature>
<dbReference type="Proteomes" id="UP000663881">
    <property type="component" value="Unassembled WGS sequence"/>
</dbReference>
<dbReference type="PROSITE" id="PS50262">
    <property type="entry name" value="G_PROTEIN_RECEP_F1_2"/>
    <property type="match status" value="1"/>
</dbReference>
<evidence type="ECO:0000256" key="2">
    <source>
        <dbReference type="ARBA" id="ARBA00022692"/>
    </source>
</evidence>
<feature type="transmembrane region" description="Helical" evidence="5">
    <location>
        <begin position="98"/>
        <end position="115"/>
    </location>
</feature>
<dbReference type="Proteomes" id="UP000663891">
    <property type="component" value="Unassembled WGS sequence"/>
</dbReference>
<feature type="transmembrane region" description="Helical" evidence="5">
    <location>
        <begin position="57"/>
        <end position="78"/>
    </location>
</feature>
<comment type="caution">
    <text evidence="9">The sequence shown here is derived from an EMBL/GenBank/DDBJ whole genome shotgun (WGS) entry which is preliminary data.</text>
</comment>
<feature type="signal peptide" evidence="6">
    <location>
        <begin position="1"/>
        <end position="17"/>
    </location>
</feature>
<keyword evidence="6" id="KW-0732">Signal</keyword>
<evidence type="ECO:0000256" key="6">
    <source>
        <dbReference type="SAM" id="SignalP"/>
    </source>
</evidence>
<evidence type="ECO:0000313" key="9">
    <source>
        <dbReference type="EMBL" id="CAF1173279.1"/>
    </source>
</evidence>
<comment type="subcellular location">
    <subcellularLocation>
        <location evidence="1">Membrane</location>
    </subcellularLocation>
</comment>
<gene>
    <name evidence="8" type="ORF">IZO911_LOCUS25592</name>
    <name evidence="10" type="ORF">OKA104_LOCUS20522</name>
    <name evidence="9" type="ORF">VCS650_LOCUS24049</name>
</gene>
<accession>A0A814UAQ5</accession>
<feature type="chain" id="PRO_5035602011" description="G-protein coupled receptors family 1 profile domain-containing protein" evidence="6">
    <location>
        <begin position="18"/>
        <end position="221"/>
    </location>
</feature>
<dbReference type="EMBL" id="CAJNON010000291">
    <property type="protein sequence ID" value="CAF1173279.1"/>
    <property type="molecule type" value="Genomic_DNA"/>
</dbReference>
<protein>
    <recommendedName>
        <fullName evidence="7">G-protein coupled receptors family 1 profile domain-containing protein</fullName>
    </recommendedName>
</protein>
<keyword evidence="2 5" id="KW-0812">Transmembrane</keyword>
<dbReference type="Gene3D" id="1.20.1070.10">
    <property type="entry name" value="Rhodopsin 7-helix transmembrane proteins"/>
    <property type="match status" value="2"/>
</dbReference>
<sequence length="221" mass="26013">MSLLFLFIVLTDKTCHTVPMILITNSCFAGFSFTLILFWVTIFTLHNDLQQIYYQDLFCNFRGYMGYVTCFATMYSYFLQAIHSYLIVIYPTPVYNPLFVYIIPINGIIFIYLKLIRYVKEMNKRVTLVNKLLRAQRELKMVSRIVILTSIFLILGIPYTIFVFMGYFTSPPKYHFRIALTFIEISLVFVMIALFQFTDPIRTSIMKRINRQPNVVVATII</sequence>